<dbReference type="SUPFAM" id="SSF52540">
    <property type="entry name" value="P-loop containing nucleoside triphosphate hydrolases"/>
    <property type="match status" value="1"/>
</dbReference>
<keyword evidence="9 13" id="KW-0418">Kinase</keyword>
<keyword evidence="10 13" id="KW-0067">ATP-binding</keyword>
<dbReference type="EMBL" id="BSSV01000007">
    <property type="protein sequence ID" value="GLX86719.1"/>
    <property type="molecule type" value="Genomic_DNA"/>
</dbReference>
<gene>
    <name evidence="13 15" type="primary">lpxK</name>
    <name evidence="15" type="ORF">tloyanaT_29720</name>
</gene>
<dbReference type="NCBIfam" id="TIGR00682">
    <property type="entry name" value="lpxK"/>
    <property type="match status" value="1"/>
</dbReference>
<keyword evidence="14" id="KW-1133">Transmembrane helix</keyword>
<protein>
    <recommendedName>
        <fullName evidence="4 13">Tetraacyldisaccharide 4'-kinase</fullName>
        <ecNumber evidence="3 13">2.7.1.130</ecNumber>
    </recommendedName>
    <alternativeName>
        <fullName evidence="12 13">Lipid A 4'-kinase</fullName>
    </alternativeName>
</protein>
<dbReference type="EC" id="2.7.1.130" evidence="3 13"/>
<evidence type="ECO:0000256" key="3">
    <source>
        <dbReference type="ARBA" id="ARBA00012071"/>
    </source>
</evidence>
<dbReference type="Pfam" id="PF02606">
    <property type="entry name" value="LpxK"/>
    <property type="match status" value="1"/>
</dbReference>
<dbReference type="HAMAP" id="MF_00409">
    <property type="entry name" value="LpxK"/>
    <property type="match status" value="1"/>
</dbReference>
<name>A0ABQ6HGY1_9GAMM</name>
<evidence type="ECO:0000313" key="15">
    <source>
        <dbReference type="EMBL" id="GLX86719.1"/>
    </source>
</evidence>
<organism evidence="15 16">
    <name type="scientific">Thalassotalea loyana</name>
    <dbReference type="NCBI Taxonomy" id="280483"/>
    <lineage>
        <taxon>Bacteria</taxon>
        <taxon>Pseudomonadati</taxon>
        <taxon>Pseudomonadota</taxon>
        <taxon>Gammaproteobacteria</taxon>
        <taxon>Alteromonadales</taxon>
        <taxon>Colwelliaceae</taxon>
        <taxon>Thalassotalea</taxon>
    </lineage>
</organism>
<dbReference type="InterPro" id="IPR027417">
    <property type="entry name" value="P-loop_NTPase"/>
</dbReference>
<feature type="transmembrane region" description="Helical" evidence="14">
    <location>
        <begin position="12"/>
        <end position="32"/>
    </location>
</feature>
<keyword evidence="16" id="KW-1185">Reference proteome</keyword>
<accession>A0ABQ6HGY1</accession>
<keyword evidence="8 13" id="KW-0547">Nucleotide-binding</keyword>
<keyword evidence="5 13" id="KW-0444">Lipid biosynthesis</keyword>
<dbReference type="Proteomes" id="UP001157134">
    <property type="component" value="Unassembled WGS sequence"/>
</dbReference>
<evidence type="ECO:0000256" key="10">
    <source>
        <dbReference type="ARBA" id="ARBA00022840"/>
    </source>
</evidence>
<dbReference type="PANTHER" id="PTHR42724:SF1">
    <property type="entry name" value="TETRAACYLDISACCHARIDE 4'-KINASE, MITOCHONDRIAL-RELATED"/>
    <property type="match status" value="1"/>
</dbReference>
<evidence type="ECO:0000256" key="14">
    <source>
        <dbReference type="SAM" id="Phobius"/>
    </source>
</evidence>
<feature type="binding site" evidence="13">
    <location>
        <begin position="61"/>
        <end position="68"/>
    </location>
    <ligand>
        <name>ATP</name>
        <dbReference type="ChEBI" id="CHEBI:30616"/>
    </ligand>
</feature>
<comment type="function">
    <text evidence="1 13">Transfers the gamma-phosphate of ATP to the 4'-position of a tetraacyldisaccharide 1-phosphate intermediate (termed DS-1-P) to form tetraacyldisaccharide 1,4'-bis-phosphate (lipid IVA).</text>
</comment>
<evidence type="ECO:0000256" key="7">
    <source>
        <dbReference type="ARBA" id="ARBA00022679"/>
    </source>
</evidence>
<reference evidence="15 16" key="1">
    <citation type="submission" date="2023-03" db="EMBL/GenBank/DDBJ databases">
        <title>Thalassotalea loyana LMG 22536T draft genome sequence.</title>
        <authorList>
            <person name="Sawabe T."/>
        </authorList>
    </citation>
    <scope>NUCLEOTIDE SEQUENCE [LARGE SCALE GENOMIC DNA]</scope>
    <source>
        <strain evidence="15 16">LMG 22536</strain>
    </source>
</reference>
<dbReference type="PANTHER" id="PTHR42724">
    <property type="entry name" value="TETRAACYLDISACCHARIDE 4'-KINASE"/>
    <property type="match status" value="1"/>
</dbReference>
<sequence>MRLIERVWFEKHPARFVLVPLLFPLSVLFYVITSVRKYAYKTGLVSHFRANVPVIIVGNIGVGGNGKTPIVLWLVELLRKRGFKPGVISRGYGGKAPYYPYLLDDNSQVQFSGDEPFLIFQRTKVPVCVGANRQQSIEKLQASGCDIIIADDGMQHYKLGRDIEIAVVDGKRRFGNGLLLPAGPLRELPKRLATTDFVICNSGESHINEVPMSLAPGYFVNLMTNEKLSIKAFNEKYQTVNAIAGIGAPKRFFDTLTSIGVQINESKGFVDHHQFQAEDFSQLPEPQLPLLMTEKDAVKCKDFNLAHAWYLTVDAKLPDSFSQSLLEQIAQINTHSSDIL</sequence>
<comment type="pathway">
    <text evidence="2 13">Glycolipid biosynthesis; lipid IV(A) biosynthesis; lipid IV(A) from (3R)-3-hydroxytetradecanoyl-[acyl-carrier-protein] and UDP-N-acetyl-alpha-D-glucosamine: step 6/6.</text>
</comment>
<evidence type="ECO:0000256" key="1">
    <source>
        <dbReference type="ARBA" id="ARBA00002274"/>
    </source>
</evidence>
<comment type="catalytic activity">
    <reaction evidence="13">
        <text>a lipid A disaccharide + ATP = a lipid IVA + ADP + H(+)</text>
        <dbReference type="Rhea" id="RHEA:67840"/>
        <dbReference type="ChEBI" id="CHEBI:15378"/>
        <dbReference type="ChEBI" id="CHEBI:30616"/>
        <dbReference type="ChEBI" id="CHEBI:176343"/>
        <dbReference type="ChEBI" id="CHEBI:176425"/>
        <dbReference type="ChEBI" id="CHEBI:456216"/>
        <dbReference type="EC" id="2.7.1.130"/>
    </reaction>
</comment>
<evidence type="ECO:0000256" key="13">
    <source>
        <dbReference type="HAMAP-Rule" id="MF_00409"/>
    </source>
</evidence>
<keyword evidence="6 13" id="KW-0441">Lipid A biosynthesis</keyword>
<evidence type="ECO:0000256" key="8">
    <source>
        <dbReference type="ARBA" id="ARBA00022741"/>
    </source>
</evidence>
<evidence type="ECO:0000313" key="16">
    <source>
        <dbReference type="Proteomes" id="UP001157134"/>
    </source>
</evidence>
<keyword evidence="11 13" id="KW-0443">Lipid metabolism</keyword>
<dbReference type="InterPro" id="IPR003758">
    <property type="entry name" value="LpxK"/>
</dbReference>
<keyword evidence="14" id="KW-0472">Membrane</keyword>
<keyword evidence="7 13" id="KW-0808">Transferase</keyword>
<evidence type="ECO:0000256" key="4">
    <source>
        <dbReference type="ARBA" id="ARBA00016436"/>
    </source>
</evidence>
<evidence type="ECO:0000256" key="11">
    <source>
        <dbReference type="ARBA" id="ARBA00023098"/>
    </source>
</evidence>
<evidence type="ECO:0000256" key="6">
    <source>
        <dbReference type="ARBA" id="ARBA00022556"/>
    </source>
</evidence>
<evidence type="ECO:0000256" key="2">
    <source>
        <dbReference type="ARBA" id="ARBA00004870"/>
    </source>
</evidence>
<proteinExistence type="inferred from homology"/>
<dbReference type="RefSeq" id="WP_284300028.1">
    <property type="nucleotide sequence ID" value="NZ_BSSV01000007.1"/>
</dbReference>
<comment type="similarity">
    <text evidence="13">Belongs to the LpxK family.</text>
</comment>
<evidence type="ECO:0000256" key="5">
    <source>
        <dbReference type="ARBA" id="ARBA00022516"/>
    </source>
</evidence>
<keyword evidence="14" id="KW-0812">Transmembrane</keyword>
<comment type="caution">
    <text evidence="15">The sequence shown here is derived from an EMBL/GenBank/DDBJ whole genome shotgun (WGS) entry which is preliminary data.</text>
</comment>
<evidence type="ECO:0000256" key="9">
    <source>
        <dbReference type="ARBA" id="ARBA00022777"/>
    </source>
</evidence>
<evidence type="ECO:0000256" key="12">
    <source>
        <dbReference type="ARBA" id="ARBA00029757"/>
    </source>
</evidence>